<feature type="transmembrane region" description="Helical" evidence="2">
    <location>
        <begin position="611"/>
        <end position="633"/>
    </location>
</feature>
<keyword evidence="4" id="KW-1185">Reference proteome</keyword>
<feature type="compositionally biased region" description="Polar residues" evidence="1">
    <location>
        <begin position="103"/>
        <end position="127"/>
    </location>
</feature>
<name>A0A8H5G6Y4_9AGAR</name>
<feature type="compositionally biased region" description="Low complexity" evidence="1">
    <location>
        <begin position="156"/>
        <end position="168"/>
    </location>
</feature>
<evidence type="ECO:0008006" key="5">
    <source>
        <dbReference type="Google" id="ProtNLM"/>
    </source>
</evidence>
<dbReference type="AlphaFoldDB" id="A0A8H5G6Y4"/>
<accession>A0A8H5G6Y4</accession>
<reference evidence="3 4" key="1">
    <citation type="journal article" date="2020" name="ISME J.">
        <title>Uncovering the hidden diversity of litter-decomposition mechanisms in mushroom-forming fungi.</title>
        <authorList>
            <person name="Floudas D."/>
            <person name="Bentzer J."/>
            <person name="Ahren D."/>
            <person name="Johansson T."/>
            <person name="Persson P."/>
            <person name="Tunlid A."/>
        </authorList>
    </citation>
    <scope>NUCLEOTIDE SEQUENCE [LARGE SCALE GENOMIC DNA]</scope>
    <source>
        <strain evidence="3 4">CBS 146.42</strain>
    </source>
</reference>
<keyword evidence="2" id="KW-0472">Membrane</keyword>
<feature type="region of interest" description="Disordered" evidence="1">
    <location>
        <begin position="93"/>
        <end position="175"/>
    </location>
</feature>
<evidence type="ECO:0000313" key="4">
    <source>
        <dbReference type="Proteomes" id="UP000559027"/>
    </source>
</evidence>
<feature type="region of interest" description="Disordered" evidence="1">
    <location>
        <begin position="696"/>
        <end position="715"/>
    </location>
</feature>
<feature type="transmembrane region" description="Helical" evidence="2">
    <location>
        <begin position="639"/>
        <end position="657"/>
    </location>
</feature>
<sequence>MPHHSSFMLPKSTLCSVPLGMISLASLLRRNKRLNTLLICLLLYGGIRTFIPVDLRSFQKLSILNKYPTYKSIFRIIRQALLAAPSCPSSFRPTPGVKPHIPTCSSLPQATSPSNSPQRTSVQQPQGYPTKASLDDPAGVPQDSFTNGGITQAKLSNESNTASSSSSADLFEWDPPEPFESIHPISAAQLVPRRWPISRTEPPDVSNPYTHPEMIPQNASIGYIPPYIVNFTPDKNPPGWITYTHPQGSLYYYHQEKNAMTSANILDAENYRIITETMNQLFQKLKHDGIETPPDTQLVLDMRWDKHVIGYYFATLQGRCLFWAEGKRVMPLFKRVAHVWSHSHIRHLMEAEFWYVPGVLVHFQYFPHVQILPQHIVREIKGFLLFTCNDQLFNANTTSEYSTDEVDKALSIVNSIPQEFIGTRRSSDNEVGFFMYIAALHRFDNHHGQPNARWHRDDFLYDDSEDLPRTRFIQLVSPLLFYTPETYYQSLCNIMNDGNVFFEAWRTFVVELHQEWNQLTVIATVILATNVAFLAIPSIDNGDHPDLRSAAQICSYLSIVFSVCSILLGQLFSRYHRIKGWERFDERITDNYDMLMDIGCSKLAVMYSLPYALLSWSLIAFLVAFLVMCFNGTREVVRLFVGIPSAVFLFVMVYCVYKMRANDEERSESPLVRSYEKLRQVYWLYTRRRSWRRESTEFDEMPNPQTPSIPQTPNV</sequence>
<proteinExistence type="predicted"/>
<dbReference type="Proteomes" id="UP000559027">
    <property type="component" value="Unassembled WGS sequence"/>
</dbReference>
<comment type="caution">
    <text evidence="3">The sequence shown here is derived from an EMBL/GenBank/DDBJ whole genome shotgun (WGS) entry which is preliminary data.</text>
</comment>
<dbReference type="OrthoDB" id="2657661at2759"/>
<protein>
    <recommendedName>
        <fullName evidence="5">Transmembrane protein</fullName>
    </recommendedName>
</protein>
<gene>
    <name evidence="3" type="ORF">D9756_003357</name>
</gene>
<keyword evidence="2" id="KW-0812">Transmembrane</keyword>
<dbReference type="EMBL" id="JAACJO010000004">
    <property type="protein sequence ID" value="KAF5359533.1"/>
    <property type="molecule type" value="Genomic_DNA"/>
</dbReference>
<organism evidence="3 4">
    <name type="scientific">Leucocoprinus leucothites</name>
    <dbReference type="NCBI Taxonomy" id="201217"/>
    <lineage>
        <taxon>Eukaryota</taxon>
        <taxon>Fungi</taxon>
        <taxon>Dikarya</taxon>
        <taxon>Basidiomycota</taxon>
        <taxon>Agaricomycotina</taxon>
        <taxon>Agaricomycetes</taxon>
        <taxon>Agaricomycetidae</taxon>
        <taxon>Agaricales</taxon>
        <taxon>Agaricineae</taxon>
        <taxon>Agaricaceae</taxon>
        <taxon>Leucocoprinus</taxon>
    </lineage>
</organism>
<feature type="compositionally biased region" description="Polar residues" evidence="1">
    <location>
        <begin position="143"/>
        <end position="155"/>
    </location>
</feature>
<feature type="compositionally biased region" description="Polar residues" evidence="1">
    <location>
        <begin position="706"/>
        <end position="715"/>
    </location>
</feature>
<evidence type="ECO:0000313" key="3">
    <source>
        <dbReference type="EMBL" id="KAF5359533.1"/>
    </source>
</evidence>
<evidence type="ECO:0000256" key="1">
    <source>
        <dbReference type="SAM" id="MobiDB-lite"/>
    </source>
</evidence>
<keyword evidence="2" id="KW-1133">Transmembrane helix</keyword>
<feature type="transmembrane region" description="Helical" evidence="2">
    <location>
        <begin position="556"/>
        <end position="573"/>
    </location>
</feature>
<evidence type="ECO:0000256" key="2">
    <source>
        <dbReference type="SAM" id="Phobius"/>
    </source>
</evidence>